<dbReference type="Gene3D" id="3.40.605.10">
    <property type="entry name" value="Aldehyde Dehydrogenase, Chain A, domain 1"/>
    <property type="match status" value="1"/>
</dbReference>
<dbReference type="InterPro" id="IPR016163">
    <property type="entry name" value="Ald_DH_C"/>
</dbReference>
<organism evidence="4 5">
    <name type="scientific">Streptomonospora salina</name>
    <dbReference type="NCBI Taxonomy" id="104205"/>
    <lineage>
        <taxon>Bacteria</taxon>
        <taxon>Bacillati</taxon>
        <taxon>Actinomycetota</taxon>
        <taxon>Actinomycetes</taxon>
        <taxon>Streptosporangiales</taxon>
        <taxon>Nocardiopsidaceae</taxon>
        <taxon>Streptomonospora</taxon>
    </lineage>
</organism>
<dbReference type="EMBL" id="JACHLY010000001">
    <property type="protein sequence ID" value="MBB5998631.1"/>
    <property type="molecule type" value="Genomic_DNA"/>
</dbReference>
<dbReference type="GO" id="GO:0033721">
    <property type="term" value="F:aldehyde dehydrogenase (NADP+) activity"/>
    <property type="evidence" value="ECO:0007669"/>
    <property type="project" value="UniProtKB-EC"/>
</dbReference>
<dbReference type="PANTHER" id="PTHR43353:SF3">
    <property type="entry name" value="ALDEHYDE DEHYDROGENASE-RELATED"/>
    <property type="match status" value="1"/>
</dbReference>
<comment type="caution">
    <text evidence="4">The sequence shown here is derived from an EMBL/GenBank/DDBJ whole genome shotgun (WGS) entry which is preliminary data.</text>
</comment>
<reference evidence="4 5" key="1">
    <citation type="submission" date="2020-08" db="EMBL/GenBank/DDBJ databases">
        <title>Sequencing the genomes of 1000 actinobacteria strains.</title>
        <authorList>
            <person name="Klenk H.-P."/>
        </authorList>
    </citation>
    <scope>NUCLEOTIDE SEQUENCE [LARGE SCALE GENOMIC DNA]</scope>
    <source>
        <strain evidence="4 5">DSM 44593</strain>
    </source>
</reference>
<dbReference type="Pfam" id="PF00171">
    <property type="entry name" value="Aldedh"/>
    <property type="match status" value="1"/>
</dbReference>
<evidence type="ECO:0000256" key="2">
    <source>
        <dbReference type="SAM" id="MobiDB-lite"/>
    </source>
</evidence>
<dbReference type="CDD" id="cd07129">
    <property type="entry name" value="ALDH_KGSADH"/>
    <property type="match status" value="1"/>
</dbReference>
<gene>
    <name evidence="4" type="ORF">HNR25_002382</name>
</gene>
<keyword evidence="1 4" id="KW-0560">Oxidoreductase</keyword>
<accession>A0A841EGT5</accession>
<evidence type="ECO:0000313" key="4">
    <source>
        <dbReference type="EMBL" id="MBB5998631.1"/>
    </source>
</evidence>
<dbReference type="AlphaFoldDB" id="A0A841EGT5"/>
<dbReference type="RefSeq" id="WP_184635010.1">
    <property type="nucleotide sequence ID" value="NZ_BAABKT010000041.1"/>
</dbReference>
<dbReference type="InterPro" id="IPR016162">
    <property type="entry name" value="Ald_DH_N"/>
</dbReference>
<feature type="region of interest" description="Disordered" evidence="2">
    <location>
        <begin position="476"/>
        <end position="497"/>
    </location>
</feature>
<dbReference type="PANTHER" id="PTHR43353">
    <property type="entry name" value="SUCCINATE-SEMIALDEHYDE DEHYDROGENASE, MITOCHONDRIAL"/>
    <property type="match status" value="1"/>
</dbReference>
<dbReference type="EC" id="1.2.1.4" evidence="4"/>
<feature type="domain" description="Aldehyde dehydrogenase" evidence="3">
    <location>
        <begin position="12"/>
        <end position="437"/>
    </location>
</feature>
<protein>
    <submittedName>
        <fullName evidence="4">NADP-dependent aldehyde dehydrogenase</fullName>
        <ecNumber evidence="4">1.2.1.4</ecNumber>
    </submittedName>
</protein>
<name>A0A841EGT5_9ACTN</name>
<dbReference type="InterPro" id="IPR016161">
    <property type="entry name" value="Ald_DH/histidinol_DH"/>
</dbReference>
<evidence type="ECO:0000259" key="3">
    <source>
        <dbReference type="Pfam" id="PF00171"/>
    </source>
</evidence>
<dbReference type="InterPro" id="IPR050740">
    <property type="entry name" value="Aldehyde_DH_Superfamily"/>
</dbReference>
<evidence type="ECO:0000313" key="5">
    <source>
        <dbReference type="Proteomes" id="UP000578077"/>
    </source>
</evidence>
<evidence type="ECO:0000256" key="1">
    <source>
        <dbReference type="ARBA" id="ARBA00023002"/>
    </source>
</evidence>
<proteinExistence type="predicted"/>
<dbReference type="Proteomes" id="UP000578077">
    <property type="component" value="Unassembled WGS sequence"/>
</dbReference>
<dbReference type="Gene3D" id="3.40.309.10">
    <property type="entry name" value="Aldehyde Dehydrogenase, Chain A, domain 2"/>
    <property type="match status" value="1"/>
</dbReference>
<sequence length="497" mass="51306">MSNTGPETATEPDRLEEILAAAQGAARAFGRMRPHARAAALRAAADGLDAAGDELVPIARRESHLPEPRLRGELARTTFQLRLFADTVEDGGFLRAAIDTPDAEWPPGPRPDLRRMMAALGPVAVFGAGNFPFAFSVAGGDTASALAAGCPVVVKAHPGHPELSERTAGIVAAAVTGAGAPEGAFALVRGEQAGRAAVQDPRITAGAFTGSLAGGRALADIAAARPEPIPFYAEMESLNPVFVTADAARRRRDDVIDGYVGSFTLGVGQFCTKPGILFAPAGAGFEEAVAERVRGLAAAPLLNDRVAEGFDRGVERLSGHPAVHTAVAGTGAAGERSPSLFTTTADDLLRHGEDLLTECFGPASLLVAYDGEHQLAEAARALKGQLTATVQGTDADAGADAGPVRELLDELADRAGRVLWNGWPTGVAVSHAMQHGGPYPATSAPLHTSVGTAAIDRFLRPVTYQSLPDALLPEALQDANPLGVPRSRDGAPAVRDA</sequence>
<dbReference type="SUPFAM" id="SSF53720">
    <property type="entry name" value="ALDH-like"/>
    <property type="match status" value="1"/>
</dbReference>
<keyword evidence="5" id="KW-1185">Reference proteome</keyword>
<dbReference type="InterPro" id="IPR044151">
    <property type="entry name" value="ALDH_KGSADH"/>
</dbReference>
<dbReference type="InterPro" id="IPR015590">
    <property type="entry name" value="Aldehyde_DH_dom"/>
</dbReference>